<reference evidence="2" key="1">
    <citation type="submission" date="2021-09" db="EMBL/GenBank/DDBJ databases">
        <title>The genome of Mauremys mutica provides insights into the evolution of semi-aquatic lifestyle.</title>
        <authorList>
            <person name="Gong S."/>
            <person name="Gao Y."/>
        </authorList>
    </citation>
    <scope>NUCLEOTIDE SEQUENCE</scope>
    <source>
        <strain evidence="2">MM-2020</strain>
        <tissue evidence="2">Muscle</tissue>
    </source>
</reference>
<feature type="region of interest" description="Disordered" evidence="1">
    <location>
        <begin position="34"/>
        <end position="59"/>
    </location>
</feature>
<accession>A0A9D3X7A3</accession>
<evidence type="ECO:0000313" key="3">
    <source>
        <dbReference type="Proteomes" id="UP000827986"/>
    </source>
</evidence>
<comment type="caution">
    <text evidence="2">The sequence shown here is derived from an EMBL/GenBank/DDBJ whole genome shotgun (WGS) entry which is preliminary data.</text>
</comment>
<dbReference type="Proteomes" id="UP000827986">
    <property type="component" value="Unassembled WGS sequence"/>
</dbReference>
<proteinExistence type="predicted"/>
<evidence type="ECO:0000313" key="2">
    <source>
        <dbReference type="EMBL" id="KAH1174173.1"/>
    </source>
</evidence>
<organism evidence="2 3">
    <name type="scientific">Mauremys mutica</name>
    <name type="common">yellowpond turtle</name>
    <dbReference type="NCBI Taxonomy" id="74926"/>
    <lineage>
        <taxon>Eukaryota</taxon>
        <taxon>Metazoa</taxon>
        <taxon>Chordata</taxon>
        <taxon>Craniata</taxon>
        <taxon>Vertebrata</taxon>
        <taxon>Euteleostomi</taxon>
        <taxon>Archelosauria</taxon>
        <taxon>Testudinata</taxon>
        <taxon>Testudines</taxon>
        <taxon>Cryptodira</taxon>
        <taxon>Durocryptodira</taxon>
        <taxon>Testudinoidea</taxon>
        <taxon>Geoemydidae</taxon>
        <taxon>Geoemydinae</taxon>
        <taxon>Mauremys</taxon>
    </lineage>
</organism>
<gene>
    <name evidence="2" type="ORF">KIL84_002317</name>
</gene>
<evidence type="ECO:0000256" key="1">
    <source>
        <dbReference type="SAM" id="MobiDB-lite"/>
    </source>
</evidence>
<dbReference type="AlphaFoldDB" id="A0A9D3X7A3"/>
<name>A0A9D3X7A3_9SAUR</name>
<protein>
    <submittedName>
        <fullName evidence="2">Uncharacterized protein</fullName>
    </submittedName>
</protein>
<keyword evidence="3" id="KW-1185">Reference proteome</keyword>
<sequence>MTGPCPGCPCSLGSSAPSSLWLQFSKVTSSFWHRGPGRPETLRAPRSHRSQQQLRAGGCSRRLELGTPVRLSDPRASAWPDQGQQSTLATACSLTPPARWPQGALKSPRMQPPKICGSSLGGTGQLQWGSRVLEGKGVLQQIPRW</sequence>
<dbReference type="EMBL" id="JAHDVG010000480">
    <property type="protein sequence ID" value="KAH1174173.1"/>
    <property type="molecule type" value="Genomic_DNA"/>
</dbReference>